<proteinExistence type="predicted"/>
<dbReference type="PANTHER" id="PTHR33220">
    <property type="entry name" value="BNAA09G04420D PROTEIN"/>
    <property type="match status" value="1"/>
</dbReference>
<feature type="region of interest" description="Disordered" evidence="1">
    <location>
        <begin position="363"/>
        <end position="462"/>
    </location>
</feature>
<evidence type="ECO:0000313" key="3">
    <source>
        <dbReference type="Proteomes" id="UP000825729"/>
    </source>
</evidence>
<sequence length="462" mass="48657">MPLGGGGGGESQRPSNPSPPGVSDPAPGGLSVSGQRRSGANTRTTTFGGDLCQAKEKRGRSDLEHVAPEATRSRVHLPGRHARRVLPPPRALLPHRGRCGWSSGASRLVVLAPPWRGWLKNTLPQGHSGTTSGGSALPGPAWLEVVSEALALKRTPAGSCLRDRRPCSDCDPRKRMGAAMRLGHYRGDGERSALHSRRRPAAESAGRPSRADDPAQRIVVSVTRGGCVATSRACPRGTLALLASASGLPIRPVLKHGPRSLTCRAGAAAWLSRARESRAQVGHFFGKQNWRCGMNRKRVHGAQAGANLEPTKGVGRLRQRGGGHGSRNPLRTCPPWKRLSGGRVQRLEEHRRVAWCRCAPALENPEDRVPTPGRTHNASGLQGKGSRQNGSVTGEKDWLEGLGAGSQSNPSAVGGTARAAPAARRVVAMPGGGRTGSGPFGGAFRRRTADSELNADKGNPTV</sequence>
<feature type="compositionally biased region" description="Gly residues" evidence="1">
    <location>
        <begin position="1"/>
        <end position="10"/>
    </location>
</feature>
<feature type="compositionally biased region" description="Polar residues" evidence="1">
    <location>
        <begin position="374"/>
        <end position="392"/>
    </location>
</feature>
<dbReference type="AlphaFoldDB" id="A0AAV7DRE1"/>
<feature type="region of interest" description="Disordered" evidence="1">
    <location>
        <begin position="185"/>
        <end position="214"/>
    </location>
</feature>
<feature type="compositionally biased region" description="Gly residues" evidence="1">
    <location>
        <begin position="430"/>
        <end position="441"/>
    </location>
</feature>
<feature type="compositionally biased region" description="Polar residues" evidence="1">
    <location>
        <begin position="32"/>
        <end position="47"/>
    </location>
</feature>
<comment type="caution">
    <text evidence="2">The sequence shown here is derived from an EMBL/GenBank/DDBJ whole genome shotgun (WGS) entry which is preliminary data.</text>
</comment>
<dbReference type="PANTHER" id="PTHR33220:SF5">
    <property type="entry name" value="RRNA INTRON-ENCODED HOMING ENDONUCLEASE"/>
    <property type="match status" value="1"/>
</dbReference>
<dbReference type="Proteomes" id="UP000825729">
    <property type="component" value="Unassembled WGS sequence"/>
</dbReference>
<name>A0AAV7DRE1_ARIFI</name>
<protein>
    <submittedName>
        <fullName evidence="2">Uncharacterized protein</fullName>
    </submittedName>
</protein>
<reference evidence="2 3" key="1">
    <citation type="submission" date="2021-07" db="EMBL/GenBank/DDBJ databases">
        <title>The Aristolochia fimbriata genome: insights into angiosperm evolution, floral development and chemical biosynthesis.</title>
        <authorList>
            <person name="Jiao Y."/>
        </authorList>
    </citation>
    <scope>NUCLEOTIDE SEQUENCE [LARGE SCALE GENOMIC DNA]</scope>
    <source>
        <strain evidence="2">IBCAS-2021</strain>
        <tissue evidence="2">Leaf</tissue>
    </source>
</reference>
<organism evidence="2 3">
    <name type="scientific">Aristolochia fimbriata</name>
    <name type="common">White veined hardy Dutchman's pipe vine</name>
    <dbReference type="NCBI Taxonomy" id="158543"/>
    <lineage>
        <taxon>Eukaryota</taxon>
        <taxon>Viridiplantae</taxon>
        <taxon>Streptophyta</taxon>
        <taxon>Embryophyta</taxon>
        <taxon>Tracheophyta</taxon>
        <taxon>Spermatophyta</taxon>
        <taxon>Magnoliopsida</taxon>
        <taxon>Magnoliidae</taxon>
        <taxon>Piperales</taxon>
        <taxon>Aristolochiaceae</taxon>
        <taxon>Aristolochia</taxon>
    </lineage>
</organism>
<dbReference type="EMBL" id="JAINDJ010000010">
    <property type="protein sequence ID" value="KAG9438809.1"/>
    <property type="molecule type" value="Genomic_DNA"/>
</dbReference>
<feature type="region of interest" description="Disordered" evidence="1">
    <location>
        <begin position="1"/>
        <end position="72"/>
    </location>
</feature>
<feature type="compositionally biased region" description="Low complexity" evidence="1">
    <location>
        <begin position="412"/>
        <end position="429"/>
    </location>
</feature>
<keyword evidence="3" id="KW-1185">Reference proteome</keyword>
<accession>A0AAV7DRE1</accession>
<evidence type="ECO:0000256" key="1">
    <source>
        <dbReference type="SAM" id="MobiDB-lite"/>
    </source>
</evidence>
<gene>
    <name evidence="2" type="ORF">H6P81_021214</name>
</gene>
<feature type="compositionally biased region" description="Basic and acidic residues" evidence="1">
    <location>
        <begin position="53"/>
        <end position="67"/>
    </location>
</feature>
<evidence type="ECO:0000313" key="2">
    <source>
        <dbReference type="EMBL" id="KAG9438809.1"/>
    </source>
</evidence>
<feature type="region of interest" description="Disordered" evidence="1">
    <location>
        <begin position="312"/>
        <end position="337"/>
    </location>
</feature>